<feature type="region of interest" description="Disordered" evidence="2">
    <location>
        <begin position="225"/>
        <end position="248"/>
    </location>
</feature>
<keyword evidence="1" id="KW-0233">DNA recombination</keyword>
<feature type="region of interest" description="Disordered" evidence="2">
    <location>
        <begin position="1027"/>
        <end position="1056"/>
    </location>
</feature>
<dbReference type="GO" id="GO:0006281">
    <property type="term" value="P:DNA repair"/>
    <property type="evidence" value="ECO:0007669"/>
    <property type="project" value="UniProtKB-KW"/>
</dbReference>
<dbReference type="Pfam" id="PF14214">
    <property type="entry name" value="Helitron_like_N"/>
    <property type="match status" value="1"/>
</dbReference>
<protein>
    <recommendedName>
        <fullName evidence="1">ATP-dependent DNA helicase</fullName>
        <ecNumber evidence="1">5.6.2.3</ecNumber>
    </recommendedName>
</protein>
<dbReference type="Gene3D" id="3.40.50.300">
    <property type="entry name" value="P-loop containing nucleotide triphosphate hydrolases"/>
    <property type="match status" value="1"/>
</dbReference>
<dbReference type="PANTHER" id="PTHR47642">
    <property type="entry name" value="ATP-DEPENDENT DNA HELICASE"/>
    <property type="match status" value="1"/>
</dbReference>
<evidence type="ECO:0000256" key="1">
    <source>
        <dbReference type="RuleBase" id="RU363044"/>
    </source>
</evidence>
<dbReference type="InterPro" id="IPR027417">
    <property type="entry name" value="P-loop_NTPase"/>
</dbReference>
<keyword evidence="7" id="KW-1185">Reference proteome</keyword>
<keyword evidence="1" id="KW-0347">Helicase</keyword>
<feature type="compositionally biased region" description="Acidic residues" evidence="2">
    <location>
        <begin position="618"/>
        <end position="629"/>
    </location>
</feature>
<comment type="similarity">
    <text evidence="1">Belongs to the helicase family.</text>
</comment>
<evidence type="ECO:0000259" key="5">
    <source>
        <dbReference type="Pfam" id="PF20209"/>
    </source>
</evidence>
<evidence type="ECO:0000256" key="2">
    <source>
        <dbReference type="SAM" id="MobiDB-lite"/>
    </source>
</evidence>
<feature type="compositionally biased region" description="Acidic residues" evidence="2">
    <location>
        <begin position="235"/>
        <end position="247"/>
    </location>
</feature>
<dbReference type="SUPFAM" id="SSF52540">
    <property type="entry name" value="P-loop containing nucleoside triphosphate hydrolases"/>
    <property type="match status" value="1"/>
</dbReference>
<feature type="region of interest" description="Disordered" evidence="2">
    <location>
        <begin position="618"/>
        <end position="645"/>
    </location>
</feature>
<dbReference type="GO" id="GO:0016787">
    <property type="term" value="F:hydrolase activity"/>
    <property type="evidence" value="ECO:0007669"/>
    <property type="project" value="UniProtKB-KW"/>
</dbReference>
<feature type="domain" description="DUF6570" evidence="5">
    <location>
        <begin position="87"/>
        <end position="213"/>
    </location>
</feature>
<keyword evidence="1" id="KW-0547">Nucleotide-binding</keyword>
<dbReference type="GO" id="GO:0000723">
    <property type="term" value="P:telomere maintenance"/>
    <property type="evidence" value="ECO:0007669"/>
    <property type="project" value="InterPro"/>
</dbReference>
<dbReference type="OrthoDB" id="416437at2759"/>
<feature type="compositionally biased region" description="Basic and acidic residues" evidence="2">
    <location>
        <begin position="1045"/>
        <end position="1056"/>
    </location>
</feature>
<dbReference type="GO" id="GO:0006310">
    <property type="term" value="P:DNA recombination"/>
    <property type="evidence" value="ECO:0007669"/>
    <property type="project" value="UniProtKB-KW"/>
</dbReference>
<reference evidence="6" key="1">
    <citation type="submission" date="2022-11" db="UniProtKB">
        <authorList>
            <consortium name="EnsemblMetazoa"/>
        </authorList>
    </citation>
    <scope>IDENTIFICATION</scope>
</reference>
<name>A0A914AIA9_PATMI</name>
<dbReference type="Pfam" id="PF05970">
    <property type="entry name" value="PIF1"/>
    <property type="match status" value="1"/>
</dbReference>
<evidence type="ECO:0000259" key="4">
    <source>
        <dbReference type="Pfam" id="PF14214"/>
    </source>
</evidence>
<dbReference type="Pfam" id="PF20209">
    <property type="entry name" value="DUF6570"/>
    <property type="match status" value="1"/>
</dbReference>
<dbReference type="GO" id="GO:0043139">
    <property type="term" value="F:5'-3' DNA helicase activity"/>
    <property type="evidence" value="ECO:0007669"/>
    <property type="project" value="UniProtKB-EC"/>
</dbReference>
<feature type="compositionally biased region" description="Basic and acidic residues" evidence="2">
    <location>
        <begin position="630"/>
        <end position="645"/>
    </location>
</feature>
<dbReference type="InterPro" id="IPR046700">
    <property type="entry name" value="DUF6570"/>
</dbReference>
<feature type="domain" description="DNA helicase Pif1-like DEAD-box helicase" evidence="3">
    <location>
        <begin position="1073"/>
        <end position="1191"/>
    </location>
</feature>
<comment type="catalytic activity">
    <reaction evidence="1">
        <text>ATP + H2O = ADP + phosphate + H(+)</text>
        <dbReference type="Rhea" id="RHEA:13065"/>
        <dbReference type="ChEBI" id="CHEBI:15377"/>
        <dbReference type="ChEBI" id="CHEBI:15378"/>
        <dbReference type="ChEBI" id="CHEBI:30616"/>
        <dbReference type="ChEBI" id="CHEBI:43474"/>
        <dbReference type="ChEBI" id="CHEBI:456216"/>
        <dbReference type="EC" id="5.6.2.3"/>
    </reaction>
</comment>
<comment type="cofactor">
    <cofactor evidence="1">
        <name>Mg(2+)</name>
        <dbReference type="ChEBI" id="CHEBI:18420"/>
    </cofactor>
</comment>
<dbReference type="GeneID" id="119733831"/>
<keyword evidence="1" id="KW-0067">ATP-binding</keyword>
<organism evidence="6 7">
    <name type="scientific">Patiria miniata</name>
    <name type="common">Bat star</name>
    <name type="synonym">Asterina miniata</name>
    <dbReference type="NCBI Taxonomy" id="46514"/>
    <lineage>
        <taxon>Eukaryota</taxon>
        <taxon>Metazoa</taxon>
        <taxon>Echinodermata</taxon>
        <taxon>Eleutherozoa</taxon>
        <taxon>Asterozoa</taxon>
        <taxon>Asteroidea</taxon>
        <taxon>Valvatacea</taxon>
        <taxon>Valvatida</taxon>
        <taxon>Asterinidae</taxon>
        <taxon>Patiria</taxon>
    </lineage>
</organism>
<dbReference type="GO" id="GO:0005524">
    <property type="term" value="F:ATP binding"/>
    <property type="evidence" value="ECO:0007669"/>
    <property type="project" value="UniProtKB-KW"/>
</dbReference>
<dbReference type="EC" id="5.6.2.3" evidence="1"/>
<sequence>MEDEENDQEEDEALHSTEKIEDLTLYEQTLMNDFEEDMMEPSTAQNVETENKSEEISMDNKTVKERVYSCVCLLGKLGFSAWKLCQKKIPAEAWMNNLELVDIPEELRCLNILEEHLISINIPFMKMLALPRGGQNGVHGPVVCVPSNITKTLTALPRCNSSNELIRVKLKRKLTYKGYYQYQLVSKDNVENALHYLKANNIWYKDIVVNKEWQNPLLDDDHKLEEQDSTTGQCSDEESGGSDDETDDRLCGIPLDTCLQPVDIGQEVLDQHFDDVLNVAPCEGNNPVRVLMEEGNEAKCFPALFPSGTPIFNDDRPVRITLSRYFLNRLMNADNRFAKNIQYIFYAQYLSEVQNVMSKVSIAMRQSSGRNSNIGKLGAGMIKDKDQLNEILQSDSGYKFLKPIRGTPPYWQSAQRDVMAMIRQLGIPTWFCSFSSADMRWPEVINTLLRQQGDSRTIEDLDWNEKCLILRSNPVTVARMFDRRFHTFLKDVILSPANPVGKVKDYFYRVEFQQRGSPHTHCLFWIENAPRIEVDTDDEVVTFIDRYVSCKLPSKEEHEELNDIVSHVQLHSRKHSKSCKKKGTECRFNFPRPPSVRTFISKPDPSADYVVNKNSYAEENEFNNDNDLDESGRSDNDGTENVKEDVCIDVDESGTISDRKKHDEAKELLKSVWEAIQDKNNANMSALELFKSINIMQTDFEKANDLLSTKTSIIMKRDPQDVWVNQYNPDLIRCWNANMDIQYICDEYACAAYVVSYMSKSEREMGQLLSHTLSEARKGNLDARKSMKELGCVYLHNREVSAQEAVFRVCSLRLKEGSRKVEFIPVGESPVRMSLPLSVIQKKSEDDDDIFMKNRVDRYKARPDTDTFENMCLATFCSHYRIIYSADTCNKSKKSRLFTLKNGLGHIQKRSRTEPAVIRYPRFSITKYSEKYYHSLLQLFLPHLVDAQLKPEQFETYEDFYRNGAVCLNGDMVSVSVTVEDNRSKYEKNAESLEAAEKYVEKFGVHEDAWALICPTSEQERLECERERKPVEEDDEECDIPDLQPDNKERTHNIEPHSAKISKQDALLLLRSLNEQQRNVFNKIRDWCLQKVNGESPEPFHVFLTGGAGTGKSHLIKCVYYEATRLFSKMNHNPDNVSVLITAPTGVAAFNINGSTIHSALSIPTDARLPYQPLGIARRSSSSSVTVKTKRVQTPVSGRALLCISGDSPGNETIKCRERSIGIWNDNGIIGSVQKQRLWVNFKDFT</sequence>
<keyword evidence="1" id="KW-0234">DNA repair</keyword>
<feature type="domain" description="Helitron helicase-like" evidence="4">
    <location>
        <begin position="332"/>
        <end position="523"/>
    </location>
</feature>
<evidence type="ECO:0000259" key="3">
    <source>
        <dbReference type="Pfam" id="PF05970"/>
    </source>
</evidence>
<keyword evidence="1" id="KW-0227">DNA damage</keyword>
<dbReference type="InterPro" id="IPR051055">
    <property type="entry name" value="PIF1_helicase"/>
</dbReference>
<keyword evidence="1" id="KW-0378">Hydrolase</keyword>
<dbReference type="InterPro" id="IPR010285">
    <property type="entry name" value="DNA_helicase_pif1-like_DEAD"/>
</dbReference>
<dbReference type="Proteomes" id="UP000887568">
    <property type="component" value="Unplaced"/>
</dbReference>
<proteinExistence type="inferred from homology"/>
<dbReference type="OMA" id="PFGFACT"/>
<dbReference type="AlphaFoldDB" id="A0A914AIA9"/>
<dbReference type="RefSeq" id="XP_038063129.1">
    <property type="nucleotide sequence ID" value="XM_038207201.1"/>
</dbReference>
<evidence type="ECO:0000313" key="7">
    <source>
        <dbReference type="Proteomes" id="UP000887568"/>
    </source>
</evidence>
<accession>A0A914AIA9</accession>
<dbReference type="InterPro" id="IPR025476">
    <property type="entry name" value="Helitron_helicase-like"/>
</dbReference>
<dbReference type="PANTHER" id="PTHR47642:SF5">
    <property type="entry name" value="ATP-DEPENDENT DNA HELICASE"/>
    <property type="match status" value="1"/>
</dbReference>
<evidence type="ECO:0000313" key="6">
    <source>
        <dbReference type="EnsemblMetazoa" id="XP_038063129.1"/>
    </source>
</evidence>
<dbReference type="EnsemblMetazoa" id="XM_038207201.1">
    <property type="protein sequence ID" value="XP_038063129.1"/>
    <property type="gene ID" value="LOC119733831"/>
</dbReference>